<evidence type="ECO:0000256" key="7">
    <source>
        <dbReference type="ARBA" id="ARBA00022840"/>
    </source>
</evidence>
<keyword evidence="3" id="KW-0237">DNA synthesis</keyword>
<name>A0A6C0CBU8_9ZZZZ</name>
<dbReference type="GO" id="GO:0046104">
    <property type="term" value="P:thymidine metabolic process"/>
    <property type="evidence" value="ECO:0007669"/>
    <property type="project" value="TreeGrafter"/>
</dbReference>
<evidence type="ECO:0000256" key="6">
    <source>
        <dbReference type="ARBA" id="ARBA00022777"/>
    </source>
</evidence>
<accession>A0A6C0CBU8</accession>
<dbReference type="GO" id="GO:0071897">
    <property type="term" value="P:DNA biosynthetic process"/>
    <property type="evidence" value="ECO:0007669"/>
    <property type="project" value="UniProtKB-KW"/>
</dbReference>
<evidence type="ECO:0000256" key="1">
    <source>
        <dbReference type="ARBA" id="ARBA00007587"/>
    </source>
</evidence>
<keyword evidence="5" id="KW-0547">Nucleotide-binding</keyword>
<dbReference type="InterPro" id="IPR001267">
    <property type="entry name" value="Thymidine_kinase"/>
</dbReference>
<keyword evidence="6" id="KW-0418">Kinase</keyword>
<dbReference type="AlphaFoldDB" id="A0A6C0CBU8"/>
<evidence type="ECO:0000256" key="2">
    <source>
        <dbReference type="ARBA" id="ARBA00012118"/>
    </source>
</evidence>
<dbReference type="PIRSF" id="PIRSF035805">
    <property type="entry name" value="TK_cell"/>
    <property type="match status" value="1"/>
</dbReference>
<reference evidence="8" key="1">
    <citation type="journal article" date="2020" name="Nature">
        <title>Giant virus diversity and host interactions through global metagenomics.</title>
        <authorList>
            <person name="Schulz F."/>
            <person name="Roux S."/>
            <person name="Paez-Espino D."/>
            <person name="Jungbluth S."/>
            <person name="Walsh D.A."/>
            <person name="Denef V.J."/>
            <person name="McMahon K.D."/>
            <person name="Konstantinidis K.T."/>
            <person name="Eloe-Fadrosh E.A."/>
            <person name="Kyrpides N.C."/>
            <person name="Woyke T."/>
        </authorList>
    </citation>
    <scope>NUCLEOTIDE SEQUENCE</scope>
    <source>
        <strain evidence="8">GVMAG-M-3300020523-10</strain>
    </source>
</reference>
<dbReference type="EMBL" id="MN739389">
    <property type="protein sequence ID" value="QHT02058.1"/>
    <property type="molecule type" value="Genomic_DNA"/>
</dbReference>
<comment type="similarity">
    <text evidence="1">Belongs to the thymidine kinase family.</text>
</comment>
<dbReference type="GO" id="GO:0005524">
    <property type="term" value="F:ATP binding"/>
    <property type="evidence" value="ECO:0007669"/>
    <property type="project" value="UniProtKB-KW"/>
</dbReference>
<dbReference type="SUPFAM" id="SSF52540">
    <property type="entry name" value="P-loop containing nucleoside triphosphate hydrolases"/>
    <property type="match status" value="1"/>
</dbReference>
<evidence type="ECO:0000313" key="8">
    <source>
        <dbReference type="EMBL" id="QHT02058.1"/>
    </source>
</evidence>
<organism evidence="8">
    <name type="scientific">viral metagenome</name>
    <dbReference type="NCBI Taxonomy" id="1070528"/>
    <lineage>
        <taxon>unclassified sequences</taxon>
        <taxon>metagenomes</taxon>
        <taxon>organismal metagenomes</taxon>
    </lineage>
</organism>
<dbReference type="GO" id="GO:0004797">
    <property type="term" value="F:thymidine kinase activity"/>
    <property type="evidence" value="ECO:0007669"/>
    <property type="project" value="UniProtKB-EC"/>
</dbReference>
<dbReference type="InterPro" id="IPR027417">
    <property type="entry name" value="P-loop_NTPase"/>
</dbReference>
<dbReference type="PANTHER" id="PTHR11441:SF0">
    <property type="entry name" value="THYMIDINE KINASE, CYTOSOLIC"/>
    <property type="match status" value="1"/>
</dbReference>
<protein>
    <recommendedName>
        <fullName evidence="2">thymidine kinase</fullName>
        <ecNumber evidence="2">2.7.1.21</ecNumber>
    </recommendedName>
</protein>
<evidence type="ECO:0000256" key="3">
    <source>
        <dbReference type="ARBA" id="ARBA00022634"/>
    </source>
</evidence>
<sequence>MKDINSPFISIIYGPMFSGKTTKLVELYSLYVKNYGKDKCIAINYELDNRYGENVIVSHNKKSIECYCVKSMEEFITGETYNIILNAQYIFINEAQFFESIDKWVLFLNVNLKKTVILCGLDLDYKRDSFGTMMNLLPYASKVYPLNGLCYNSVNDLCNDLCNGLSKYSHRVVNNDIQILIGIHEYVPLCEDCYNALTL</sequence>
<evidence type="ECO:0000256" key="4">
    <source>
        <dbReference type="ARBA" id="ARBA00022679"/>
    </source>
</evidence>
<dbReference type="EC" id="2.7.1.21" evidence="2"/>
<dbReference type="Gene3D" id="3.30.60.20">
    <property type="match status" value="1"/>
</dbReference>
<dbReference type="PANTHER" id="PTHR11441">
    <property type="entry name" value="THYMIDINE KINASE"/>
    <property type="match status" value="1"/>
</dbReference>
<dbReference type="Gene3D" id="3.40.50.300">
    <property type="entry name" value="P-loop containing nucleotide triphosphate hydrolases"/>
    <property type="match status" value="1"/>
</dbReference>
<dbReference type="Pfam" id="PF00265">
    <property type="entry name" value="TK"/>
    <property type="match status" value="1"/>
</dbReference>
<proteinExistence type="inferred from homology"/>
<keyword evidence="4" id="KW-0808">Transferase</keyword>
<keyword evidence="7" id="KW-0067">ATP-binding</keyword>
<evidence type="ECO:0000256" key="5">
    <source>
        <dbReference type="ARBA" id="ARBA00022741"/>
    </source>
</evidence>